<gene>
    <name evidence="3" type="ORF">E7272_10345</name>
</gene>
<evidence type="ECO:0000256" key="1">
    <source>
        <dbReference type="SAM" id="MobiDB-lite"/>
    </source>
</evidence>
<name>A0A927UDQ5_9FIRM</name>
<reference evidence="3" key="1">
    <citation type="submission" date="2019-04" db="EMBL/GenBank/DDBJ databases">
        <title>Evolution of Biomass-Degrading Anaerobic Consortia Revealed by Metagenomics.</title>
        <authorList>
            <person name="Peng X."/>
        </authorList>
    </citation>
    <scope>NUCLEOTIDE SEQUENCE</scope>
    <source>
        <strain evidence="3">SIG311</strain>
    </source>
</reference>
<dbReference type="Proteomes" id="UP000766246">
    <property type="component" value="Unassembled WGS sequence"/>
</dbReference>
<proteinExistence type="predicted"/>
<dbReference type="EMBL" id="SVER01000027">
    <property type="protein sequence ID" value="MBE5920228.1"/>
    <property type="molecule type" value="Genomic_DNA"/>
</dbReference>
<comment type="caution">
    <text evidence="3">The sequence shown here is derived from an EMBL/GenBank/DDBJ whole genome shotgun (WGS) entry which is preliminary data.</text>
</comment>
<evidence type="ECO:0000313" key="3">
    <source>
        <dbReference type="EMBL" id="MBE5920228.1"/>
    </source>
</evidence>
<keyword evidence="2" id="KW-0732">Signal</keyword>
<evidence type="ECO:0000313" key="4">
    <source>
        <dbReference type="Proteomes" id="UP000766246"/>
    </source>
</evidence>
<feature type="chain" id="PRO_5039256867" evidence="2">
    <location>
        <begin position="20"/>
        <end position="275"/>
    </location>
</feature>
<protein>
    <submittedName>
        <fullName evidence="3">Uncharacterized protein</fullName>
    </submittedName>
</protein>
<feature type="signal peptide" evidence="2">
    <location>
        <begin position="1"/>
        <end position="19"/>
    </location>
</feature>
<accession>A0A927UDQ5</accession>
<dbReference type="PROSITE" id="PS51257">
    <property type="entry name" value="PROKAR_LIPOPROTEIN"/>
    <property type="match status" value="1"/>
</dbReference>
<sequence>MKKLLVVLCMLTLAVTACGKKEEAVDTPATVDSSNNTVAPEESEDTNNSEETVNLAEYVGHYSSEEAEVNINKTGDSYSMEVAIYGLANMDEGQVSASDSGVFFNSIDPNGNPMTLSFITNDDETYTLKVEASSWGLLDTGTVFEGLIKGSAEESNSATSDLEDGTYYTSLSPQPADYAPAYATGFVLEADCIVVDASFDLMSDDGYEAISTLEKKPYTIAIDGNTKFLAGGGEGEPQYMSATEFNDYIEQCMGSGLGLNIIIKNGVAEEIGIWS</sequence>
<feature type="region of interest" description="Disordered" evidence="1">
    <location>
        <begin position="24"/>
        <end position="50"/>
    </location>
</feature>
<evidence type="ECO:0000256" key="2">
    <source>
        <dbReference type="SAM" id="SignalP"/>
    </source>
</evidence>
<dbReference type="AlphaFoldDB" id="A0A927UDQ5"/>
<organism evidence="3 4">
    <name type="scientific">Pseudobutyrivibrio ruminis</name>
    <dbReference type="NCBI Taxonomy" id="46206"/>
    <lineage>
        <taxon>Bacteria</taxon>
        <taxon>Bacillati</taxon>
        <taxon>Bacillota</taxon>
        <taxon>Clostridia</taxon>
        <taxon>Lachnospirales</taxon>
        <taxon>Lachnospiraceae</taxon>
        <taxon>Pseudobutyrivibrio</taxon>
    </lineage>
</organism>